<gene>
    <name evidence="1" type="ORF">BKA24_002863</name>
</gene>
<evidence type="ECO:0000313" key="1">
    <source>
        <dbReference type="EMBL" id="MBB4668154.1"/>
    </source>
</evidence>
<protein>
    <submittedName>
        <fullName evidence="1">Uncharacterized protein</fullName>
    </submittedName>
</protein>
<dbReference type="AlphaFoldDB" id="A0A7W7FM93"/>
<evidence type="ECO:0000313" key="2">
    <source>
        <dbReference type="Proteomes" id="UP000573729"/>
    </source>
</evidence>
<accession>A0A7W7FM93</accession>
<dbReference type="EMBL" id="JACHMD010000001">
    <property type="protein sequence ID" value="MBB4668154.1"/>
    <property type="molecule type" value="Genomic_DNA"/>
</dbReference>
<organism evidence="1 2">
    <name type="scientific">Microbacterium marinum</name>
    <dbReference type="NCBI Taxonomy" id="421115"/>
    <lineage>
        <taxon>Bacteria</taxon>
        <taxon>Bacillati</taxon>
        <taxon>Actinomycetota</taxon>
        <taxon>Actinomycetes</taxon>
        <taxon>Micrococcales</taxon>
        <taxon>Microbacteriaceae</taxon>
        <taxon>Microbacterium</taxon>
    </lineage>
</organism>
<sequence length="43" mass="4605">MSGVQQSPVVFVLPVLRLRNTHSKKPAAAIPAVMGIHEPPRAC</sequence>
<comment type="caution">
    <text evidence="1">The sequence shown here is derived from an EMBL/GenBank/DDBJ whole genome shotgun (WGS) entry which is preliminary data.</text>
</comment>
<reference evidence="1 2" key="1">
    <citation type="submission" date="2020-08" db="EMBL/GenBank/DDBJ databases">
        <title>Sequencing the genomes of 1000 actinobacteria strains.</title>
        <authorList>
            <person name="Klenk H.-P."/>
        </authorList>
    </citation>
    <scope>NUCLEOTIDE SEQUENCE [LARGE SCALE GENOMIC DNA]</scope>
    <source>
        <strain evidence="1 2">DSM 24947</strain>
    </source>
</reference>
<keyword evidence="2" id="KW-1185">Reference proteome</keyword>
<name>A0A7W7FM93_9MICO</name>
<proteinExistence type="predicted"/>
<dbReference type="Proteomes" id="UP000573729">
    <property type="component" value="Unassembled WGS sequence"/>
</dbReference>